<comment type="caution">
    <text evidence="3">The sequence shown here is derived from an EMBL/GenBank/DDBJ whole genome shotgun (WGS) entry which is preliminary data.</text>
</comment>
<protein>
    <submittedName>
        <fullName evidence="3">Uncharacterized protein</fullName>
    </submittedName>
</protein>
<reference evidence="3 4" key="1">
    <citation type="submission" date="2018-04" db="EMBL/GenBank/DDBJ databases">
        <title>The genome of golden apple snail Pomacea canaliculata provides insight into stress tolerance and invasive adaptation.</title>
        <authorList>
            <person name="Liu C."/>
            <person name="Liu B."/>
            <person name="Ren Y."/>
            <person name="Zhang Y."/>
            <person name="Wang H."/>
            <person name="Li S."/>
            <person name="Jiang F."/>
            <person name="Yin L."/>
            <person name="Zhang G."/>
            <person name="Qian W."/>
            <person name="Fan W."/>
        </authorList>
    </citation>
    <scope>NUCLEOTIDE SEQUENCE [LARGE SCALE GENOMIC DNA]</scope>
    <source>
        <strain evidence="3">SZHN2017</strain>
        <tissue evidence="3">Muscle</tissue>
    </source>
</reference>
<evidence type="ECO:0000256" key="2">
    <source>
        <dbReference type="SAM" id="Phobius"/>
    </source>
</evidence>
<keyword evidence="2" id="KW-0812">Transmembrane</keyword>
<evidence type="ECO:0000313" key="3">
    <source>
        <dbReference type="EMBL" id="PVD36177.1"/>
    </source>
</evidence>
<feature type="transmembrane region" description="Helical" evidence="2">
    <location>
        <begin position="83"/>
        <end position="108"/>
    </location>
</feature>
<evidence type="ECO:0000256" key="1">
    <source>
        <dbReference type="SAM" id="MobiDB-lite"/>
    </source>
</evidence>
<gene>
    <name evidence="3" type="ORF">C0Q70_03152</name>
</gene>
<keyword evidence="2" id="KW-1133">Transmembrane helix</keyword>
<dbReference type="EMBL" id="PZQS01000002">
    <property type="protein sequence ID" value="PVD36177.1"/>
    <property type="molecule type" value="Genomic_DNA"/>
</dbReference>
<keyword evidence="4" id="KW-1185">Reference proteome</keyword>
<dbReference type="Gene3D" id="1.20.140.150">
    <property type="match status" value="1"/>
</dbReference>
<proteinExistence type="predicted"/>
<name>A0A2T7PS22_POMCA</name>
<feature type="compositionally biased region" description="Basic and acidic residues" evidence="1">
    <location>
        <begin position="28"/>
        <end position="44"/>
    </location>
</feature>
<feature type="transmembrane region" description="Helical" evidence="2">
    <location>
        <begin position="189"/>
        <end position="208"/>
    </location>
</feature>
<feature type="region of interest" description="Disordered" evidence="1">
    <location>
        <begin position="20"/>
        <end position="44"/>
    </location>
</feature>
<dbReference type="Proteomes" id="UP000245119">
    <property type="component" value="Linkage Group LG2"/>
</dbReference>
<organism evidence="3 4">
    <name type="scientific">Pomacea canaliculata</name>
    <name type="common">Golden apple snail</name>
    <dbReference type="NCBI Taxonomy" id="400727"/>
    <lineage>
        <taxon>Eukaryota</taxon>
        <taxon>Metazoa</taxon>
        <taxon>Spiralia</taxon>
        <taxon>Lophotrochozoa</taxon>
        <taxon>Mollusca</taxon>
        <taxon>Gastropoda</taxon>
        <taxon>Caenogastropoda</taxon>
        <taxon>Architaenioglossa</taxon>
        <taxon>Ampullarioidea</taxon>
        <taxon>Ampullariidae</taxon>
        <taxon>Pomacea</taxon>
    </lineage>
</organism>
<dbReference type="OrthoDB" id="6082779at2759"/>
<sequence>MKVAEVQTWLEMASSHTTKHRLWGTSEPESRHSHGHEGPLDLRQHSQRGEVSVAAVCVRLCVCRKDDDGRQEEAGEMAVMGDVVILLCILLSVGSQLVGMLVPGWWVYPANDSGSINASTTTYGLWVTVICVEGDCNEIPTDTSGSNAWLQVTQVFESVAVGFCLLAAACLVVTNLRSELELFLLLRRLSVFLLAASATSVLIGMAVFLKKSSGLARYPLRSTFVGRLEWPIVSACLTVFVAVIIGDKLRRQHQEDLTVCPVP</sequence>
<keyword evidence="2" id="KW-0472">Membrane</keyword>
<evidence type="ECO:0000313" key="4">
    <source>
        <dbReference type="Proteomes" id="UP000245119"/>
    </source>
</evidence>
<feature type="transmembrane region" description="Helical" evidence="2">
    <location>
        <begin position="159"/>
        <end position="177"/>
    </location>
</feature>
<dbReference type="AlphaFoldDB" id="A0A2T7PS22"/>
<feature type="transmembrane region" description="Helical" evidence="2">
    <location>
        <begin position="228"/>
        <end position="246"/>
    </location>
</feature>
<accession>A0A2T7PS22</accession>